<evidence type="ECO:0000259" key="2">
    <source>
        <dbReference type="PROSITE" id="PS50887"/>
    </source>
</evidence>
<evidence type="ECO:0000256" key="1">
    <source>
        <dbReference type="SAM" id="Phobius"/>
    </source>
</evidence>
<feature type="transmembrane region" description="Helical" evidence="1">
    <location>
        <begin position="28"/>
        <end position="49"/>
    </location>
</feature>
<sequence length="362" mass="42488">MNNVYILKNDVNGMLYYLGDFINNHKKILTIICIFIALSLLDAFWCFLVNIKEQRKFMKELELEREKYLIVIEQLNDIIFDFDLINKKVICSPKFKEKFGRNLTPREFDIINSSNSNIHPKDIILIKNLINNIDNNKKLSIIKQIRIRKNDEEYLWCELRLNYIRRNNKIVRIIGRITDIDNDVREREILKVKSECDQLTGLYNKLTFFNKVEEKIKNNENNENILIFIDLDNFKTVNDYLGHIIGDEVLKDTAQKINSIFNKENNVNARFGGDEFCVFEENSSILMIKEKIKRLSKLLEESYIGKNNEKVSVSASIGIASYPYNGTSLKELIEKADRALYKSKENGKNQITIYNESIRISV</sequence>
<reference evidence="3 4" key="1">
    <citation type="submission" date="2016-10" db="EMBL/GenBank/DDBJ databases">
        <authorList>
            <person name="de Groot N.N."/>
        </authorList>
    </citation>
    <scope>NUCLEOTIDE SEQUENCE [LARGE SCALE GENOMIC DNA]</scope>
    <source>
        <strain evidence="3 4">DSM 12992</strain>
    </source>
</reference>
<dbReference type="CDD" id="cd01949">
    <property type="entry name" value="GGDEF"/>
    <property type="match status" value="1"/>
</dbReference>
<dbReference type="Gene3D" id="3.30.450.20">
    <property type="entry name" value="PAS domain"/>
    <property type="match status" value="1"/>
</dbReference>
<dbReference type="InterPro" id="IPR013655">
    <property type="entry name" value="PAS_fold_3"/>
</dbReference>
<proteinExistence type="predicted"/>
<dbReference type="PANTHER" id="PTHR44757:SF2">
    <property type="entry name" value="BIOFILM ARCHITECTURE MAINTENANCE PROTEIN MBAA"/>
    <property type="match status" value="1"/>
</dbReference>
<dbReference type="InterPro" id="IPR000160">
    <property type="entry name" value="GGDEF_dom"/>
</dbReference>
<protein>
    <submittedName>
        <fullName evidence="3">Diguanylate cyclase (GGDEF) domain-containing protein</fullName>
    </submittedName>
</protein>
<keyword evidence="1" id="KW-0472">Membrane</keyword>
<dbReference type="NCBIfam" id="TIGR00254">
    <property type="entry name" value="GGDEF"/>
    <property type="match status" value="1"/>
</dbReference>
<gene>
    <name evidence="3" type="ORF">SAMN05421842_1535</name>
</gene>
<dbReference type="SUPFAM" id="SSF55785">
    <property type="entry name" value="PYP-like sensor domain (PAS domain)"/>
    <property type="match status" value="1"/>
</dbReference>
<dbReference type="InterPro" id="IPR029787">
    <property type="entry name" value="Nucleotide_cyclase"/>
</dbReference>
<feature type="domain" description="GGDEF" evidence="2">
    <location>
        <begin position="222"/>
        <end position="356"/>
    </location>
</feature>
<dbReference type="Pfam" id="PF00990">
    <property type="entry name" value="GGDEF"/>
    <property type="match status" value="1"/>
</dbReference>
<name>A0A1I1SJ89_9CLOT</name>
<evidence type="ECO:0000313" key="4">
    <source>
        <dbReference type="Proteomes" id="UP000199263"/>
    </source>
</evidence>
<evidence type="ECO:0000313" key="3">
    <source>
        <dbReference type="EMBL" id="SFD46501.1"/>
    </source>
</evidence>
<dbReference type="Pfam" id="PF08447">
    <property type="entry name" value="PAS_3"/>
    <property type="match status" value="1"/>
</dbReference>
<dbReference type="InterPro" id="IPR052155">
    <property type="entry name" value="Biofilm_reg_signaling"/>
</dbReference>
<keyword evidence="1" id="KW-1133">Transmembrane helix</keyword>
<accession>A0A1I1SJ89</accession>
<keyword evidence="1" id="KW-0812">Transmembrane</keyword>
<dbReference type="InterPro" id="IPR035965">
    <property type="entry name" value="PAS-like_dom_sf"/>
</dbReference>
<organism evidence="3 4">
    <name type="scientific">Clostridium uliginosum</name>
    <dbReference type="NCBI Taxonomy" id="119641"/>
    <lineage>
        <taxon>Bacteria</taxon>
        <taxon>Bacillati</taxon>
        <taxon>Bacillota</taxon>
        <taxon>Clostridia</taxon>
        <taxon>Eubacteriales</taxon>
        <taxon>Clostridiaceae</taxon>
        <taxon>Clostridium</taxon>
    </lineage>
</organism>
<dbReference type="InterPro" id="IPR043128">
    <property type="entry name" value="Rev_trsase/Diguanyl_cyclase"/>
</dbReference>
<keyword evidence="4" id="KW-1185">Reference proteome</keyword>
<dbReference type="Proteomes" id="UP000199263">
    <property type="component" value="Unassembled WGS sequence"/>
</dbReference>
<dbReference type="OrthoDB" id="9804747at2"/>
<dbReference type="STRING" id="119641.SAMN05421842_1535"/>
<dbReference type="Gene3D" id="3.30.70.270">
    <property type="match status" value="1"/>
</dbReference>
<dbReference type="PANTHER" id="PTHR44757">
    <property type="entry name" value="DIGUANYLATE CYCLASE DGCP"/>
    <property type="match status" value="1"/>
</dbReference>
<dbReference type="RefSeq" id="WP_090094468.1">
    <property type="nucleotide sequence ID" value="NZ_FOMG01000053.1"/>
</dbReference>
<dbReference type="SUPFAM" id="SSF55073">
    <property type="entry name" value="Nucleotide cyclase"/>
    <property type="match status" value="1"/>
</dbReference>
<dbReference type="PROSITE" id="PS50887">
    <property type="entry name" value="GGDEF"/>
    <property type="match status" value="1"/>
</dbReference>
<dbReference type="AlphaFoldDB" id="A0A1I1SJ89"/>
<dbReference type="SMART" id="SM00267">
    <property type="entry name" value="GGDEF"/>
    <property type="match status" value="1"/>
</dbReference>
<dbReference type="EMBL" id="FOMG01000053">
    <property type="protein sequence ID" value="SFD46501.1"/>
    <property type="molecule type" value="Genomic_DNA"/>
</dbReference>